<dbReference type="EC" id="3.2.1.15" evidence="3"/>
<evidence type="ECO:0000256" key="3">
    <source>
        <dbReference type="ARBA" id="ARBA00012736"/>
    </source>
</evidence>
<dbReference type="GO" id="GO:0071555">
    <property type="term" value="P:cell wall organization"/>
    <property type="evidence" value="ECO:0007669"/>
    <property type="project" value="UniProtKB-KW"/>
</dbReference>
<accession>A0A0C3DN83</accession>
<evidence type="ECO:0000256" key="1">
    <source>
        <dbReference type="ARBA" id="ARBA00004613"/>
    </source>
</evidence>
<evidence type="ECO:0000256" key="4">
    <source>
        <dbReference type="ARBA" id="ARBA00022525"/>
    </source>
</evidence>
<dbReference type="PROSITE" id="PS51257">
    <property type="entry name" value="PROKAR_LIPOPROTEIN"/>
    <property type="match status" value="1"/>
</dbReference>
<keyword evidence="7 15" id="KW-0378">Hydrolase</keyword>
<dbReference type="Gene3D" id="2.160.20.10">
    <property type="entry name" value="Single-stranded right-handed beta-helix, Pectin lyase-like"/>
    <property type="match status" value="1"/>
</dbReference>
<evidence type="ECO:0000256" key="8">
    <source>
        <dbReference type="ARBA" id="ARBA00023157"/>
    </source>
</evidence>
<evidence type="ECO:0000313" key="17">
    <source>
        <dbReference type="EMBL" id="KIN03493.1"/>
    </source>
</evidence>
<dbReference type="InterPro" id="IPR050434">
    <property type="entry name" value="Glycosyl_hydrlase_28"/>
</dbReference>
<keyword evidence="11" id="KW-0961">Cell wall biogenesis/degradation</keyword>
<dbReference type="Proteomes" id="UP000054321">
    <property type="component" value="Unassembled WGS sequence"/>
</dbReference>
<dbReference type="OrthoDB" id="1546079at2759"/>
<gene>
    <name evidence="17" type="ORF">OIDMADRAFT_51454</name>
</gene>
<evidence type="ECO:0000256" key="14">
    <source>
        <dbReference type="PROSITE-ProRule" id="PRU10052"/>
    </source>
</evidence>
<evidence type="ECO:0000256" key="10">
    <source>
        <dbReference type="ARBA" id="ARBA00023295"/>
    </source>
</evidence>
<dbReference type="GO" id="GO:0004650">
    <property type="term" value="F:polygalacturonase activity"/>
    <property type="evidence" value="ECO:0007669"/>
    <property type="project" value="UniProtKB-EC"/>
</dbReference>
<evidence type="ECO:0000256" key="9">
    <source>
        <dbReference type="ARBA" id="ARBA00023180"/>
    </source>
</evidence>
<evidence type="ECO:0000313" key="18">
    <source>
        <dbReference type="Proteomes" id="UP000054321"/>
    </source>
</evidence>
<keyword evidence="4" id="KW-0964">Secreted</keyword>
<protein>
    <recommendedName>
        <fullName evidence="3">endo-polygalacturonase</fullName>
        <ecNumber evidence="3">3.2.1.15</ecNumber>
    </recommendedName>
</protein>
<sequence length="472" mass="48055">MVRSFTPFAVALLLPTVLACENPDSHPCASVFTASTALVTSFCATYTASVITATTAIPSVINSACSSKSLTISEACTCFVTPATAATSTTKTTTLTTLTTSTTKTTATVTAAAGVGGTIISTLVGGSGVGGATCTVTAFAEVTASMSACSNILLSGVTIPASTTLSVTVPTNGALLFAGTMTVEYTPDADYTPIVLKGTNAKVAGLAGAVIDGLGADYWDGEGSNGGSAKPDHLIKIDDMTSSSFSEIKIINWPTHLFEITGCTDVTMSQLILDNSAANALDSSGVTLGHNTDAFDVSSTDGLYVSGATVYNQDDCVAVNSGSNMVFENLYCDGSHGLSIGSISSGVTVNNITFKDSSVVNGQNGCRIKTDAGDDDSTVSDITYSNIYVENISDYAIDVQQDYENGDPTGDPTSGITVSGITFESITGSVASGGYEYYILCGSTSSCSDFTWSNIDITGGLTECSPIGVECP</sequence>
<evidence type="ECO:0000256" key="13">
    <source>
        <dbReference type="ARBA" id="ARBA00037707"/>
    </source>
</evidence>
<dbReference type="PANTHER" id="PTHR31884">
    <property type="entry name" value="POLYGALACTURONASE"/>
    <property type="match status" value="1"/>
</dbReference>
<feature type="active site" evidence="14">
    <location>
        <position position="336"/>
    </location>
</feature>
<keyword evidence="6" id="KW-0677">Repeat</keyword>
<keyword evidence="5 16" id="KW-0732">Signal</keyword>
<comment type="function">
    <text evidence="13">Involved in maceration and soft-rotting of plant tissue. Hydrolyzes the 1,4-alpha glycosidic bonds of de-esterified pectate in the smooth region of the plant cell wall.</text>
</comment>
<evidence type="ECO:0000256" key="5">
    <source>
        <dbReference type="ARBA" id="ARBA00022729"/>
    </source>
</evidence>
<reference evidence="17 18" key="1">
    <citation type="submission" date="2014-04" db="EMBL/GenBank/DDBJ databases">
        <authorList>
            <consortium name="DOE Joint Genome Institute"/>
            <person name="Kuo A."/>
            <person name="Martino E."/>
            <person name="Perotto S."/>
            <person name="Kohler A."/>
            <person name="Nagy L.G."/>
            <person name="Floudas D."/>
            <person name="Copeland A."/>
            <person name="Barry K.W."/>
            <person name="Cichocki N."/>
            <person name="Veneault-Fourrey C."/>
            <person name="LaButti K."/>
            <person name="Lindquist E.A."/>
            <person name="Lipzen A."/>
            <person name="Lundell T."/>
            <person name="Morin E."/>
            <person name="Murat C."/>
            <person name="Sun H."/>
            <person name="Tunlid A."/>
            <person name="Henrissat B."/>
            <person name="Grigoriev I.V."/>
            <person name="Hibbett D.S."/>
            <person name="Martin F."/>
            <person name="Nordberg H.P."/>
            <person name="Cantor M.N."/>
            <person name="Hua S.X."/>
        </authorList>
    </citation>
    <scope>NUCLEOTIDE SEQUENCE [LARGE SCALE GENOMIC DNA]</scope>
    <source>
        <strain evidence="17 18">Zn</strain>
    </source>
</reference>
<name>A0A0C3DN83_OIDMZ</name>
<dbReference type="EMBL" id="KN832873">
    <property type="protein sequence ID" value="KIN03493.1"/>
    <property type="molecule type" value="Genomic_DNA"/>
</dbReference>
<dbReference type="STRING" id="913774.A0A0C3DN83"/>
<proteinExistence type="inferred from homology"/>
<dbReference type="PROSITE" id="PS00502">
    <property type="entry name" value="POLYGALACTURONASE"/>
    <property type="match status" value="1"/>
</dbReference>
<evidence type="ECO:0000256" key="7">
    <source>
        <dbReference type="ARBA" id="ARBA00022801"/>
    </source>
</evidence>
<feature type="signal peptide" evidence="16">
    <location>
        <begin position="1"/>
        <end position="19"/>
    </location>
</feature>
<evidence type="ECO:0000256" key="15">
    <source>
        <dbReference type="RuleBase" id="RU361169"/>
    </source>
</evidence>
<comment type="catalytic activity">
    <reaction evidence="12">
        <text>(1,4-alpha-D-galacturonosyl)n+m + H2O = (1,4-alpha-D-galacturonosyl)n + (1,4-alpha-D-galacturonosyl)m.</text>
        <dbReference type="EC" id="3.2.1.15"/>
    </reaction>
</comment>
<keyword evidence="8" id="KW-1015">Disulfide bond</keyword>
<reference evidence="18" key="2">
    <citation type="submission" date="2015-01" db="EMBL/GenBank/DDBJ databases">
        <title>Evolutionary Origins and Diversification of the Mycorrhizal Mutualists.</title>
        <authorList>
            <consortium name="DOE Joint Genome Institute"/>
            <consortium name="Mycorrhizal Genomics Consortium"/>
            <person name="Kohler A."/>
            <person name="Kuo A."/>
            <person name="Nagy L.G."/>
            <person name="Floudas D."/>
            <person name="Copeland A."/>
            <person name="Barry K.W."/>
            <person name="Cichocki N."/>
            <person name="Veneault-Fourrey C."/>
            <person name="LaButti K."/>
            <person name="Lindquist E.A."/>
            <person name="Lipzen A."/>
            <person name="Lundell T."/>
            <person name="Morin E."/>
            <person name="Murat C."/>
            <person name="Riley R."/>
            <person name="Ohm R."/>
            <person name="Sun H."/>
            <person name="Tunlid A."/>
            <person name="Henrissat B."/>
            <person name="Grigoriev I.V."/>
            <person name="Hibbett D.S."/>
            <person name="Martin F."/>
        </authorList>
    </citation>
    <scope>NUCLEOTIDE SEQUENCE [LARGE SCALE GENOMIC DNA]</scope>
    <source>
        <strain evidence="18">Zn</strain>
    </source>
</reference>
<evidence type="ECO:0000256" key="16">
    <source>
        <dbReference type="SAM" id="SignalP"/>
    </source>
</evidence>
<dbReference type="InterPro" id="IPR011050">
    <property type="entry name" value="Pectin_lyase_fold/virulence"/>
</dbReference>
<evidence type="ECO:0000256" key="12">
    <source>
        <dbReference type="ARBA" id="ARBA00034074"/>
    </source>
</evidence>
<dbReference type="AlphaFoldDB" id="A0A0C3DN83"/>
<dbReference type="SUPFAM" id="SSF51126">
    <property type="entry name" value="Pectin lyase-like"/>
    <property type="match status" value="1"/>
</dbReference>
<organism evidence="17 18">
    <name type="scientific">Oidiodendron maius (strain Zn)</name>
    <dbReference type="NCBI Taxonomy" id="913774"/>
    <lineage>
        <taxon>Eukaryota</taxon>
        <taxon>Fungi</taxon>
        <taxon>Dikarya</taxon>
        <taxon>Ascomycota</taxon>
        <taxon>Pezizomycotina</taxon>
        <taxon>Leotiomycetes</taxon>
        <taxon>Leotiomycetes incertae sedis</taxon>
        <taxon>Myxotrichaceae</taxon>
        <taxon>Oidiodendron</taxon>
    </lineage>
</organism>
<feature type="chain" id="PRO_5002176783" description="endo-polygalacturonase" evidence="16">
    <location>
        <begin position="20"/>
        <end position="472"/>
    </location>
</feature>
<evidence type="ECO:0000256" key="6">
    <source>
        <dbReference type="ARBA" id="ARBA00022737"/>
    </source>
</evidence>
<dbReference type="InterPro" id="IPR000743">
    <property type="entry name" value="Glyco_hydro_28"/>
</dbReference>
<dbReference type="SMART" id="SM00710">
    <property type="entry name" value="PbH1"/>
    <property type="match status" value="5"/>
</dbReference>
<dbReference type="InterPro" id="IPR006626">
    <property type="entry name" value="PbH1"/>
</dbReference>
<keyword evidence="18" id="KW-1185">Reference proteome</keyword>
<dbReference type="PANTHER" id="PTHR31884:SF9">
    <property type="entry name" value="ENDOPOLYGALACTURONASE D-RELATED"/>
    <property type="match status" value="1"/>
</dbReference>
<comment type="similarity">
    <text evidence="2 15">Belongs to the glycosyl hydrolase 28 family.</text>
</comment>
<evidence type="ECO:0000256" key="2">
    <source>
        <dbReference type="ARBA" id="ARBA00008834"/>
    </source>
</evidence>
<dbReference type="Pfam" id="PF00295">
    <property type="entry name" value="Glyco_hydro_28"/>
    <property type="match status" value="1"/>
</dbReference>
<comment type="subcellular location">
    <subcellularLocation>
        <location evidence="1">Secreted</location>
    </subcellularLocation>
</comment>
<keyword evidence="10 15" id="KW-0326">Glycosidase</keyword>
<dbReference type="InterPro" id="IPR012334">
    <property type="entry name" value="Pectin_lyas_fold"/>
</dbReference>
<dbReference type="InParanoid" id="A0A0C3DN83"/>
<dbReference type="HOGENOM" id="CLU_040116_0_0_1"/>
<keyword evidence="9" id="KW-0325">Glycoprotein</keyword>
<evidence type="ECO:0000256" key="11">
    <source>
        <dbReference type="ARBA" id="ARBA00023316"/>
    </source>
</evidence>
<dbReference type="GO" id="GO:0005576">
    <property type="term" value="C:extracellular region"/>
    <property type="evidence" value="ECO:0007669"/>
    <property type="project" value="UniProtKB-SubCell"/>
</dbReference>
<dbReference type="GO" id="GO:0045490">
    <property type="term" value="P:pectin catabolic process"/>
    <property type="evidence" value="ECO:0007669"/>
    <property type="project" value="TreeGrafter"/>
</dbReference>